<proteinExistence type="predicted"/>
<reference evidence="2 3" key="1">
    <citation type="journal article" date="2018" name="Mol. Biol. Evol.">
        <title>Broad Genomic Sampling Reveals a Smut Pathogenic Ancestry of the Fungal Clade Ustilaginomycotina.</title>
        <authorList>
            <person name="Kijpornyongpan T."/>
            <person name="Mondo S.J."/>
            <person name="Barry K."/>
            <person name="Sandor L."/>
            <person name="Lee J."/>
            <person name="Lipzen A."/>
            <person name="Pangilinan J."/>
            <person name="LaButti K."/>
            <person name="Hainaut M."/>
            <person name="Henrissat B."/>
            <person name="Grigoriev I.V."/>
            <person name="Spatafora J.W."/>
            <person name="Aime M.C."/>
        </authorList>
    </citation>
    <scope>NUCLEOTIDE SEQUENCE [LARGE SCALE GENOMIC DNA]</scope>
    <source>
        <strain evidence="2 3">MCA 3882</strain>
    </source>
</reference>
<protein>
    <recommendedName>
        <fullName evidence="4">Secreted protein</fullName>
    </recommendedName>
</protein>
<dbReference type="EMBL" id="KZ819605">
    <property type="protein sequence ID" value="PWN32516.1"/>
    <property type="molecule type" value="Genomic_DNA"/>
</dbReference>
<dbReference type="Proteomes" id="UP000245771">
    <property type="component" value="Unassembled WGS sequence"/>
</dbReference>
<feature type="chain" id="PRO_5016288559" description="Secreted protein" evidence="1">
    <location>
        <begin position="20"/>
        <end position="83"/>
    </location>
</feature>
<dbReference type="InParanoid" id="A0A316V4P3"/>
<gene>
    <name evidence="2" type="ORF">FA14DRAFT_161917</name>
</gene>
<dbReference type="AlphaFoldDB" id="A0A316V4P3"/>
<feature type="signal peptide" evidence="1">
    <location>
        <begin position="1"/>
        <end position="19"/>
    </location>
</feature>
<evidence type="ECO:0000256" key="1">
    <source>
        <dbReference type="SAM" id="SignalP"/>
    </source>
</evidence>
<keyword evidence="3" id="KW-1185">Reference proteome</keyword>
<evidence type="ECO:0000313" key="3">
    <source>
        <dbReference type="Proteomes" id="UP000245771"/>
    </source>
</evidence>
<evidence type="ECO:0008006" key="4">
    <source>
        <dbReference type="Google" id="ProtNLM"/>
    </source>
</evidence>
<name>A0A316V4P3_9BASI</name>
<sequence length="83" mass="9394">MNSILMIILMQQLLTLTLAGPPLARVVKALKEGARDRARATVTMPTGNKPSRRLILHSDRMSLKRTEFTRIEPIEVDKRAIKD</sequence>
<accession>A0A316V4P3</accession>
<dbReference type="RefSeq" id="XP_025352818.1">
    <property type="nucleotide sequence ID" value="XM_025499342.1"/>
</dbReference>
<dbReference type="GeneID" id="37021123"/>
<organism evidence="2 3">
    <name type="scientific">Meira miltonrushii</name>
    <dbReference type="NCBI Taxonomy" id="1280837"/>
    <lineage>
        <taxon>Eukaryota</taxon>
        <taxon>Fungi</taxon>
        <taxon>Dikarya</taxon>
        <taxon>Basidiomycota</taxon>
        <taxon>Ustilaginomycotina</taxon>
        <taxon>Exobasidiomycetes</taxon>
        <taxon>Exobasidiales</taxon>
        <taxon>Brachybasidiaceae</taxon>
        <taxon>Meira</taxon>
    </lineage>
</organism>
<evidence type="ECO:0000313" key="2">
    <source>
        <dbReference type="EMBL" id="PWN32516.1"/>
    </source>
</evidence>
<keyword evidence="1" id="KW-0732">Signal</keyword>